<dbReference type="GO" id="GO:0061602">
    <property type="term" value="F:molybdenum cofactor cytidylyltransferase activity"/>
    <property type="evidence" value="ECO:0007669"/>
    <property type="project" value="UniProtKB-EC"/>
</dbReference>
<keyword evidence="3" id="KW-0808">Transferase</keyword>
<dbReference type="OrthoDB" id="28434at2157"/>
<keyword evidence="2" id="KW-0548">Nucleotidyltransferase</keyword>
<evidence type="ECO:0000313" key="3">
    <source>
        <dbReference type="EMBL" id="QGR16215.1"/>
    </source>
</evidence>
<dbReference type="CDD" id="cd04182">
    <property type="entry name" value="GT_2_like_f"/>
    <property type="match status" value="1"/>
</dbReference>
<dbReference type="KEGG" id="soh:D1869_02645"/>
<evidence type="ECO:0000313" key="4">
    <source>
        <dbReference type="Proteomes" id="UP000427373"/>
    </source>
</evidence>
<name>A0A650CEW7_SULOH</name>
<dbReference type="AlphaFoldDB" id="A0A650CEW7"/>
<dbReference type="PANTHER" id="PTHR43777:SF1">
    <property type="entry name" value="MOLYBDENUM COFACTOR CYTIDYLYLTRANSFERASE"/>
    <property type="match status" value="1"/>
</dbReference>
<keyword evidence="4" id="KW-1185">Reference proteome</keyword>
<dbReference type="Proteomes" id="UP000427373">
    <property type="component" value="Chromosome"/>
</dbReference>
<dbReference type="PANTHER" id="PTHR43777">
    <property type="entry name" value="MOLYBDENUM COFACTOR CYTIDYLYLTRANSFERASE"/>
    <property type="match status" value="1"/>
</dbReference>
<dbReference type="RefSeq" id="WP_156013789.1">
    <property type="nucleotide sequence ID" value="NZ_CP045484.1"/>
</dbReference>
<accession>A0A650CEW7</accession>
<feature type="domain" description="MobA-like NTP transferase" evidence="1">
    <location>
        <begin position="5"/>
        <end position="157"/>
    </location>
</feature>
<dbReference type="SUPFAM" id="SSF53448">
    <property type="entry name" value="Nucleotide-diphospho-sugar transferases"/>
    <property type="match status" value="1"/>
</dbReference>
<protein>
    <submittedName>
        <fullName evidence="2">Molybdenum cofactor cytidylyltransferase</fullName>
        <ecNumber evidence="2">2.7.7.76</ecNumber>
    </submittedName>
    <submittedName>
        <fullName evidence="3">NTP transferase domain-containing protein</fullName>
    </submittedName>
</protein>
<dbReference type="GeneID" id="42800110"/>
<evidence type="ECO:0000313" key="5">
    <source>
        <dbReference type="Proteomes" id="UP000582213"/>
    </source>
</evidence>
<dbReference type="EC" id="2.7.7.76" evidence="2"/>
<organism evidence="3 4">
    <name type="scientific">Sulfurisphaera ohwakuensis</name>
    <dbReference type="NCBI Taxonomy" id="69656"/>
    <lineage>
        <taxon>Archaea</taxon>
        <taxon>Thermoproteota</taxon>
        <taxon>Thermoprotei</taxon>
        <taxon>Sulfolobales</taxon>
        <taxon>Sulfolobaceae</taxon>
        <taxon>Sulfurisphaera</taxon>
    </lineage>
</organism>
<dbReference type="InterPro" id="IPR029044">
    <property type="entry name" value="Nucleotide-diphossugar_trans"/>
</dbReference>
<dbReference type="Proteomes" id="UP000582213">
    <property type="component" value="Unassembled WGS sequence"/>
</dbReference>
<reference evidence="2 5" key="2">
    <citation type="submission" date="2020-08" db="EMBL/GenBank/DDBJ databases">
        <title>Genomic Encyclopedia of Type Strains, Phase IV (KMG-IV): sequencing the most valuable type-strain genomes for metagenomic binning, comparative biology and taxonomic classification.</title>
        <authorList>
            <person name="Goeker M."/>
        </authorList>
    </citation>
    <scope>NUCLEOTIDE SEQUENCE [LARGE SCALE GENOMIC DNA]</scope>
    <source>
        <strain evidence="2 5">DSM 12421</strain>
    </source>
</reference>
<dbReference type="EMBL" id="JACHFY010000002">
    <property type="protein sequence ID" value="MBB5252850.1"/>
    <property type="molecule type" value="Genomic_DNA"/>
</dbReference>
<reference evidence="3 4" key="1">
    <citation type="submission" date="2019-10" db="EMBL/GenBank/DDBJ databases">
        <title>Genome Sequences from Six Type Strain Members of the Archaeal Family Sulfolobaceae: Acidianus ambivalens, Acidianus infernus, Metallosphaera prunae, Stygiolobus azoricus, Sulfolobus metallicus, and Sulfurisphaera ohwakuensis.</title>
        <authorList>
            <person name="Counts J.A."/>
            <person name="Kelly R.M."/>
        </authorList>
    </citation>
    <scope>NUCLEOTIDE SEQUENCE [LARGE SCALE GENOMIC DNA]</scope>
    <source>
        <strain evidence="3 4">TA-1</strain>
    </source>
</reference>
<dbReference type="InterPro" id="IPR025877">
    <property type="entry name" value="MobA-like_NTP_Trfase"/>
</dbReference>
<gene>
    <name evidence="3" type="ORF">D1869_02645</name>
    <name evidence="2" type="ORF">HNQ62_000583</name>
</gene>
<proteinExistence type="predicted"/>
<evidence type="ECO:0000259" key="1">
    <source>
        <dbReference type="Pfam" id="PF12804"/>
    </source>
</evidence>
<sequence>MRIGAVVLAAGEAKRFGKNKLIQNFMGKPIIIRVIESVSFLDRVIIVGKYIEELIPFLKNEIVIYNPKWMLGISESIKLGVRFFQDYDGVLIVLGDMPLLTSETIRKIIVNFKENCSAVVPVYNNIRGNPVLISRKLYEQVFSLSGDIGAREILKKRSDLCFVECGVEVVTDVDTESDLTSLQQP</sequence>
<dbReference type="EMBL" id="CP045484">
    <property type="protein sequence ID" value="QGR16215.1"/>
    <property type="molecule type" value="Genomic_DNA"/>
</dbReference>
<evidence type="ECO:0000313" key="2">
    <source>
        <dbReference type="EMBL" id="MBB5252850.1"/>
    </source>
</evidence>
<dbReference type="Pfam" id="PF12804">
    <property type="entry name" value="NTP_transf_3"/>
    <property type="match status" value="1"/>
</dbReference>
<dbReference type="Gene3D" id="3.90.550.10">
    <property type="entry name" value="Spore Coat Polysaccharide Biosynthesis Protein SpsA, Chain A"/>
    <property type="match status" value="1"/>
</dbReference>